<dbReference type="Proteomes" id="UP000283895">
    <property type="component" value="Unassembled WGS sequence"/>
</dbReference>
<dbReference type="PANTHER" id="PTHR34598:SF4">
    <property type="entry name" value="7ALPHA-CEPHEM-METHOXYLASE P8 CHAIN RELATED PROTEIN"/>
    <property type="match status" value="1"/>
</dbReference>
<evidence type="ECO:0000256" key="2">
    <source>
        <dbReference type="SAM" id="MobiDB-lite"/>
    </source>
</evidence>
<reference evidence="3 4" key="1">
    <citation type="submission" date="2015-09" db="EMBL/GenBank/DDBJ databases">
        <title>Host preference determinants of Valsa canker pathogens revealed by comparative genomics.</title>
        <authorList>
            <person name="Yin Z."/>
            <person name="Huang L."/>
        </authorList>
    </citation>
    <scope>NUCLEOTIDE SEQUENCE [LARGE SCALE GENOMIC DNA]</scope>
    <source>
        <strain evidence="3 4">03-1</strain>
    </source>
</reference>
<comment type="similarity">
    <text evidence="1">Belongs to the asaB hydroxylase/desaturase family.</text>
</comment>
<accession>A0A423VBW2</accession>
<feature type="region of interest" description="Disordered" evidence="2">
    <location>
        <begin position="204"/>
        <end position="227"/>
    </location>
</feature>
<evidence type="ECO:0000256" key="1">
    <source>
        <dbReference type="ARBA" id="ARBA00023604"/>
    </source>
</evidence>
<dbReference type="STRING" id="356882.A0A423VBW2"/>
<evidence type="ECO:0000313" key="4">
    <source>
        <dbReference type="Proteomes" id="UP000283895"/>
    </source>
</evidence>
<evidence type="ECO:0000313" key="3">
    <source>
        <dbReference type="EMBL" id="ROV88294.1"/>
    </source>
</evidence>
<dbReference type="NCBIfam" id="NF041278">
    <property type="entry name" value="CmcJ_NvfI_EfuI"/>
    <property type="match status" value="1"/>
</dbReference>
<dbReference type="GO" id="GO:0016491">
    <property type="term" value="F:oxidoreductase activity"/>
    <property type="evidence" value="ECO:0007669"/>
    <property type="project" value="InterPro"/>
</dbReference>
<feature type="region of interest" description="Disordered" evidence="2">
    <location>
        <begin position="119"/>
        <end position="142"/>
    </location>
</feature>
<proteinExistence type="inferred from homology"/>
<keyword evidence="4" id="KW-1185">Reference proteome</keyword>
<organism evidence="3 4">
    <name type="scientific">Cytospora schulzeri</name>
    <dbReference type="NCBI Taxonomy" id="448051"/>
    <lineage>
        <taxon>Eukaryota</taxon>
        <taxon>Fungi</taxon>
        <taxon>Dikarya</taxon>
        <taxon>Ascomycota</taxon>
        <taxon>Pezizomycotina</taxon>
        <taxon>Sordariomycetes</taxon>
        <taxon>Sordariomycetidae</taxon>
        <taxon>Diaporthales</taxon>
        <taxon>Cytosporaceae</taxon>
        <taxon>Cytospora</taxon>
    </lineage>
</organism>
<protein>
    <submittedName>
        <fullName evidence="3">Uncharacterized protein</fullName>
    </submittedName>
</protein>
<dbReference type="OrthoDB" id="412788at2759"/>
<dbReference type="InterPro" id="IPR044053">
    <property type="entry name" value="AsaB-like"/>
</dbReference>
<dbReference type="EMBL" id="LKEA01000081">
    <property type="protein sequence ID" value="ROV88294.1"/>
    <property type="molecule type" value="Genomic_DNA"/>
</dbReference>
<sequence>MTTGVFKYIDPTTVIQSEEPFVKPWSKVDTDATSFERTDRKRSVANIREAAASGTEFGIDISGFAVYHYPSNVQPEIFLTSDDSELRKSYYAEVEQLLREKLGAGVKKVVIFDHTIRKHDSSSPRQPVQQVHVDQTPRAAETRVRRHVPADEVDELLKGRYQLINVWRPIGHPASDFPLAVVDWRTTAPQDLVKVDLLYPTRNRELGDGDDDRGKEILPDPEKAKDTTGYEVKGETYAVAPNETHKFYYMKDMTPDETMFIKCFDSGSHGHPNGREGVAQLTPHTAFIDPATPKDAKGRQSIEQGFTMRPAALLTALPTLVLGSSPDRQISPDSSNATPLPIDVGANVLGVHGIRLHRVGAPRCDQAIKDLANISAAELSDGMQDGLMDWWLKQTENPLPVFPACLQMTMSLMDADKARYILSGKHDHEYDDSAFMHEIMRLGSLGACKEVLEMTEASVFHGRGGAFHLLSKIMAWLWLRPDRHEELMEACMVGIPSMLDVRNIKKSPCKKASRLLEKSVSAGLADNPWQHGNGTDKEAHGMLKGEYDDIIGMNDPVVLLDKPHCTSPWPHGKMRAFTGEGNEGGHVEEIQVFDKRGGVDVLSLDIADLP</sequence>
<feature type="compositionally biased region" description="Polar residues" evidence="2">
    <location>
        <begin position="123"/>
        <end position="133"/>
    </location>
</feature>
<name>A0A423VBW2_9PEZI</name>
<dbReference type="PANTHER" id="PTHR34598">
    <property type="entry name" value="BLL6449 PROTEIN"/>
    <property type="match status" value="1"/>
</dbReference>
<dbReference type="AlphaFoldDB" id="A0A423VBW2"/>
<comment type="caution">
    <text evidence="3">The sequence shown here is derived from an EMBL/GenBank/DDBJ whole genome shotgun (WGS) entry which is preliminary data.</text>
</comment>
<gene>
    <name evidence="3" type="ORF">VMCG_10488</name>
</gene>